<gene>
    <name evidence="2" type="ORF">KIN20_011823</name>
</gene>
<evidence type="ECO:0000256" key="1">
    <source>
        <dbReference type="SAM" id="Phobius"/>
    </source>
</evidence>
<proteinExistence type="predicted"/>
<keyword evidence="1" id="KW-1133">Transmembrane helix</keyword>
<sequence length="236" mass="26843">MDYGILYDGRTHYENTSSAGNSTIMIIRTGIRRMCGFGVRSAYLILGSIAFFGLAFSMGTLLSTLLAFIGMTWNDCVVIWRVSPDPPIKIIGDQKKTRPISFFATLTLFRVVETYYHSILVLMKRLSAPQKIALARQCVKFLRRCIEHRVASNFIKRKRLYAICGVPEDSHRILQIEMKVLHACPRSKRDKMYALLKKCAAKEHSSDVYLEGNVRRRIVGRSKLICESVTARKNAS</sequence>
<evidence type="ECO:0000313" key="3">
    <source>
        <dbReference type="Proteomes" id="UP001196413"/>
    </source>
</evidence>
<dbReference type="AlphaFoldDB" id="A0AAD5MSL6"/>
<keyword evidence="1" id="KW-0472">Membrane</keyword>
<reference evidence="2" key="1">
    <citation type="submission" date="2021-06" db="EMBL/GenBank/DDBJ databases">
        <title>Parelaphostrongylus tenuis whole genome reference sequence.</title>
        <authorList>
            <person name="Garwood T.J."/>
            <person name="Larsen P.A."/>
            <person name="Fountain-Jones N.M."/>
            <person name="Garbe J.R."/>
            <person name="Macchietto M.G."/>
            <person name="Kania S.A."/>
            <person name="Gerhold R.W."/>
            <person name="Richards J.E."/>
            <person name="Wolf T.M."/>
        </authorList>
    </citation>
    <scope>NUCLEOTIDE SEQUENCE</scope>
    <source>
        <strain evidence="2">MNPRO001-30</strain>
        <tissue evidence="2">Meninges</tissue>
    </source>
</reference>
<dbReference type="EMBL" id="JAHQIW010002213">
    <property type="protein sequence ID" value="KAJ1354786.1"/>
    <property type="molecule type" value="Genomic_DNA"/>
</dbReference>
<dbReference type="Proteomes" id="UP001196413">
    <property type="component" value="Unassembled WGS sequence"/>
</dbReference>
<organism evidence="2 3">
    <name type="scientific">Parelaphostrongylus tenuis</name>
    <name type="common">Meningeal worm</name>
    <dbReference type="NCBI Taxonomy" id="148309"/>
    <lineage>
        <taxon>Eukaryota</taxon>
        <taxon>Metazoa</taxon>
        <taxon>Ecdysozoa</taxon>
        <taxon>Nematoda</taxon>
        <taxon>Chromadorea</taxon>
        <taxon>Rhabditida</taxon>
        <taxon>Rhabditina</taxon>
        <taxon>Rhabditomorpha</taxon>
        <taxon>Strongyloidea</taxon>
        <taxon>Metastrongylidae</taxon>
        <taxon>Parelaphostrongylus</taxon>
    </lineage>
</organism>
<feature type="transmembrane region" description="Helical" evidence="1">
    <location>
        <begin position="42"/>
        <end position="73"/>
    </location>
</feature>
<evidence type="ECO:0000313" key="2">
    <source>
        <dbReference type="EMBL" id="KAJ1354786.1"/>
    </source>
</evidence>
<name>A0AAD5MSL6_PARTN</name>
<protein>
    <submittedName>
        <fullName evidence="2">Uncharacterized protein</fullName>
    </submittedName>
</protein>
<accession>A0AAD5MSL6</accession>
<comment type="caution">
    <text evidence="2">The sequence shown here is derived from an EMBL/GenBank/DDBJ whole genome shotgun (WGS) entry which is preliminary data.</text>
</comment>
<keyword evidence="1" id="KW-0812">Transmembrane</keyword>
<keyword evidence="3" id="KW-1185">Reference proteome</keyword>